<keyword evidence="10" id="KW-1185">Reference proteome</keyword>
<keyword evidence="6 7" id="KW-0472">Membrane</keyword>
<feature type="transmembrane region" description="Helical" evidence="7">
    <location>
        <begin position="115"/>
        <end position="136"/>
    </location>
</feature>
<feature type="transmembrane region" description="Helical" evidence="7">
    <location>
        <begin position="306"/>
        <end position="328"/>
    </location>
</feature>
<dbReference type="Gene3D" id="1.10.3720.10">
    <property type="entry name" value="MetI-like"/>
    <property type="match status" value="1"/>
</dbReference>
<dbReference type="PANTHER" id="PTHR30465:SF97">
    <property type="entry name" value="OPPB IN A BINDING PROTEIN-DEPENDENT TRANSPORT SYSTEM"/>
    <property type="match status" value="1"/>
</dbReference>
<dbReference type="EMBL" id="FTNV01000003">
    <property type="protein sequence ID" value="SIS23138.1"/>
    <property type="molecule type" value="Genomic_DNA"/>
</dbReference>
<dbReference type="OrthoDB" id="9807402at2"/>
<dbReference type="Proteomes" id="UP000186019">
    <property type="component" value="Unassembled WGS sequence"/>
</dbReference>
<evidence type="ECO:0000256" key="6">
    <source>
        <dbReference type="ARBA" id="ARBA00023136"/>
    </source>
</evidence>
<dbReference type="AlphaFoldDB" id="A0A1N7HEK3"/>
<organism evidence="9 10">
    <name type="scientific">Roseovarius nanhaiticus</name>
    <dbReference type="NCBI Taxonomy" id="573024"/>
    <lineage>
        <taxon>Bacteria</taxon>
        <taxon>Pseudomonadati</taxon>
        <taxon>Pseudomonadota</taxon>
        <taxon>Alphaproteobacteria</taxon>
        <taxon>Rhodobacterales</taxon>
        <taxon>Roseobacteraceae</taxon>
        <taxon>Roseovarius</taxon>
    </lineage>
</organism>
<evidence type="ECO:0000256" key="1">
    <source>
        <dbReference type="ARBA" id="ARBA00004651"/>
    </source>
</evidence>
<evidence type="ECO:0000313" key="10">
    <source>
        <dbReference type="Proteomes" id="UP000186019"/>
    </source>
</evidence>
<feature type="transmembrane region" description="Helical" evidence="7">
    <location>
        <begin position="148"/>
        <end position="175"/>
    </location>
</feature>
<dbReference type="GO" id="GO:0005886">
    <property type="term" value="C:plasma membrane"/>
    <property type="evidence" value="ECO:0007669"/>
    <property type="project" value="UniProtKB-SubCell"/>
</dbReference>
<dbReference type="Pfam" id="PF00528">
    <property type="entry name" value="BPD_transp_1"/>
    <property type="match status" value="1"/>
</dbReference>
<dbReference type="CDD" id="cd06261">
    <property type="entry name" value="TM_PBP2"/>
    <property type="match status" value="1"/>
</dbReference>
<proteinExistence type="inferred from homology"/>
<dbReference type="GO" id="GO:0055085">
    <property type="term" value="P:transmembrane transport"/>
    <property type="evidence" value="ECO:0007669"/>
    <property type="project" value="InterPro"/>
</dbReference>
<feature type="domain" description="ABC transmembrane type-1" evidence="8">
    <location>
        <begin position="112"/>
        <end position="321"/>
    </location>
</feature>
<dbReference type="PROSITE" id="PS50928">
    <property type="entry name" value="ABC_TM1"/>
    <property type="match status" value="1"/>
</dbReference>
<evidence type="ECO:0000256" key="5">
    <source>
        <dbReference type="ARBA" id="ARBA00022989"/>
    </source>
</evidence>
<dbReference type="RefSeq" id="WP_076534949.1">
    <property type="nucleotide sequence ID" value="NZ_FOAC01000002.1"/>
</dbReference>
<dbReference type="PANTHER" id="PTHR30465">
    <property type="entry name" value="INNER MEMBRANE ABC TRANSPORTER"/>
    <property type="match status" value="1"/>
</dbReference>
<name>A0A1N7HEK3_9RHOB</name>
<dbReference type="InterPro" id="IPR035906">
    <property type="entry name" value="MetI-like_sf"/>
</dbReference>
<keyword evidence="2 7" id="KW-0813">Transport</keyword>
<accession>A0A1N7HEK3</accession>
<dbReference type="Pfam" id="PF19300">
    <property type="entry name" value="BPD_transp_1_N"/>
    <property type="match status" value="1"/>
</dbReference>
<gene>
    <name evidence="9" type="ORF">SAMN05421666_2840</name>
</gene>
<evidence type="ECO:0000256" key="7">
    <source>
        <dbReference type="RuleBase" id="RU363032"/>
    </source>
</evidence>
<evidence type="ECO:0000259" key="8">
    <source>
        <dbReference type="PROSITE" id="PS50928"/>
    </source>
</evidence>
<dbReference type="SUPFAM" id="SSF161098">
    <property type="entry name" value="MetI-like"/>
    <property type="match status" value="1"/>
</dbReference>
<comment type="subcellular location">
    <subcellularLocation>
        <location evidence="1 7">Cell membrane</location>
        <topology evidence="1 7">Multi-pass membrane protein</topology>
    </subcellularLocation>
</comment>
<comment type="similarity">
    <text evidence="7">Belongs to the binding-protein-dependent transport system permease family.</text>
</comment>
<keyword evidence="3" id="KW-1003">Cell membrane</keyword>
<protein>
    <submittedName>
        <fullName evidence="9">Peptide/nickel transport system permease protein</fullName>
    </submittedName>
</protein>
<keyword evidence="4 7" id="KW-0812">Transmembrane</keyword>
<evidence type="ECO:0000256" key="3">
    <source>
        <dbReference type="ARBA" id="ARBA00022475"/>
    </source>
</evidence>
<dbReference type="STRING" id="573024.SAMN05216208_2475"/>
<evidence type="ECO:0000256" key="4">
    <source>
        <dbReference type="ARBA" id="ARBA00022692"/>
    </source>
</evidence>
<keyword evidence="5 7" id="KW-1133">Transmembrane helix</keyword>
<reference evidence="9 10" key="1">
    <citation type="submission" date="2017-01" db="EMBL/GenBank/DDBJ databases">
        <authorList>
            <person name="Mah S.A."/>
            <person name="Swanson W.J."/>
            <person name="Moy G.W."/>
            <person name="Vacquier V.D."/>
        </authorList>
    </citation>
    <scope>NUCLEOTIDE SEQUENCE [LARGE SCALE GENOMIC DNA]</scope>
    <source>
        <strain evidence="9 10">DSM 29590</strain>
    </source>
</reference>
<dbReference type="InterPro" id="IPR000515">
    <property type="entry name" value="MetI-like"/>
</dbReference>
<evidence type="ECO:0000256" key="2">
    <source>
        <dbReference type="ARBA" id="ARBA00022448"/>
    </source>
</evidence>
<sequence length="347" mass="37187">MRSYLLRRLAMALPTLLIIWAVIFALLELAPGDPMADLPMTIPEDVRDAMRRALGLDASAVTRFFLWLSQMLIIEPGVALDAILGTQMTAGAPRILGWQTRAPVMELIGQRLPQTALVVGLAYILGSLAAIGLGVASARRRGGFLDRIGTAIAALGYALPPFFTAAVLIYVFAVQLGWAPSVYDTTLAVTDWDSLLAQIGQMALPVLVLSLQTTAQITRYMRAAMLDTLEQDHIRAARAKGLSERRVIWGHGLRNSLIPVVPTIALGAPQIFAGAIITEAIFGVNGIGQLLITSLKATDLPTVQTITALIAVFIVLANLIADIALPWLDPRLAAEGGPYKVIRGDIS</sequence>
<evidence type="ECO:0000313" key="9">
    <source>
        <dbReference type="EMBL" id="SIS23138.1"/>
    </source>
</evidence>
<dbReference type="InterPro" id="IPR045621">
    <property type="entry name" value="BPD_transp_1_N"/>
</dbReference>